<protein>
    <submittedName>
        <fullName evidence="2">Uncharacterized protein</fullName>
    </submittedName>
</protein>
<feature type="region of interest" description="Disordered" evidence="1">
    <location>
        <begin position="56"/>
        <end position="106"/>
    </location>
</feature>
<evidence type="ECO:0000256" key="1">
    <source>
        <dbReference type="SAM" id="MobiDB-lite"/>
    </source>
</evidence>
<dbReference type="EMBL" id="QWJJ01000008">
    <property type="protein sequence ID" value="RII38646.1"/>
    <property type="molecule type" value="Genomic_DNA"/>
</dbReference>
<evidence type="ECO:0000313" key="2">
    <source>
        <dbReference type="EMBL" id="RII38646.1"/>
    </source>
</evidence>
<name>A0A399J7B3_9RHOB</name>
<organism evidence="2 3">
    <name type="scientific">Pseudooceanicola sediminis</name>
    <dbReference type="NCBI Taxonomy" id="2211117"/>
    <lineage>
        <taxon>Bacteria</taxon>
        <taxon>Pseudomonadati</taxon>
        <taxon>Pseudomonadota</taxon>
        <taxon>Alphaproteobacteria</taxon>
        <taxon>Rhodobacterales</taxon>
        <taxon>Paracoccaceae</taxon>
        <taxon>Pseudooceanicola</taxon>
    </lineage>
</organism>
<sequence>MIEIQTSVRIVTPVEPRASVAGADPDTRTVAGSNALVPPVEAMAAMEPVGLLALPVPGRAPDRAPENAPGPHDRVHEALAHHDALPDPADQAERAEESFSNNAPRMDPVSLFQGLVAQASRAGDSGSDNAFQIYALVQQLATLVQPRVRLAA</sequence>
<proteinExistence type="predicted"/>
<evidence type="ECO:0000313" key="3">
    <source>
        <dbReference type="Proteomes" id="UP000265848"/>
    </source>
</evidence>
<gene>
    <name evidence="2" type="ORF">DL237_10290</name>
</gene>
<reference evidence="2 3" key="1">
    <citation type="submission" date="2018-08" db="EMBL/GenBank/DDBJ databases">
        <title>Pseudooceanicola sediminis CY03 in the family Rhodobacteracea.</title>
        <authorList>
            <person name="Zhang Y.-J."/>
        </authorList>
    </citation>
    <scope>NUCLEOTIDE SEQUENCE [LARGE SCALE GENOMIC DNA]</scope>
    <source>
        <strain evidence="2 3">CY03</strain>
    </source>
</reference>
<dbReference type="AlphaFoldDB" id="A0A399J7B3"/>
<dbReference type="RefSeq" id="WP_119398991.1">
    <property type="nucleotide sequence ID" value="NZ_QWJJ01000008.1"/>
</dbReference>
<keyword evidence="3" id="KW-1185">Reference proteome</keyword>
<feature type="compositionally biased region" description="Basic and acidic residues" evidence="1">
    <location>
        <begin position="60"/>
        <end position="97"/>
    </location>
</feature>
<dbReference type="Proteomes" id="UP000265848">
    <property type="component" value="Unassembled WGS sequence"/>
</dbReference>
<accession>A0A399J7B3</accession>
<comment type="caution">
    <text evidence="2">The sequence shown here is derived from an EMBL/GenBank/DDBJ whole genome shotgun (WGS) entry which is preliminary data.</text>
</comment>